<protein>
    <recommendedName>
        <fullName evidence="6">SET domain-containing protein</fullName>
    </recommendedName>
</protein>
<dbReference type="GO" id="GO:0032259">
    <property type="term" value="P:methylation"/>
    <property type="evidence" value="ECO:0007669"/>
    <property type="project" value="UniProtKB-KW"/>
</dbReference>
<dbReference type="EMBL" id="CAJZBQ010000039">
    <property type="protein sequence ID" value="CAG9325929.1"/>
    <property type="molecule type" value="Genomic_DNA"/>
</dbReference>
<gene>
    <name evidence="4" type="ORF">BSTOLATCC_MIC39711</name>
</gene>
<keyword evidence="1" id="KW-0489">Methyltransferase</keyword>
<keyword evidence="3" id="KW-0949">S-adenosyl-L-methionine</keyword>
<dbReference type="SUPFAM" id="SSF82199">
    <property type="entry name" value="SET domain"/>
    <property type="match status" value="2"/>
</dbReference>
<dbReference type="Proteomes" id="UP001162131">
    <property type="component" value="Unassembled WGS sequence"/>
</dbReference>
<evidence type="ECO:0000256" key="1">
    <source>
        <dbReference type="ARBA" id="ARBA00022603"/>
    </source>
</evidence>
<dbReference type="InterPro" id="IPR046341">
    <property type="entry name" value="SET_dom_sf"/>
</dbReference>
<evidence type="ECO:0000313" key="5">
    <source>
        <dbReference type="Proteomes" id="UP001162131"/>
    </source>
</evidence>
<evidence type="ECO:0000256" key="3">
    <source>
        <dbReference type="ARBA" id="ARBA00022691"/>
    </source>
</evidence>
<dbReference type="GO" id="GO:0016279">
    <property type="term" value="F:protein-lysine N-methyltransferase activity"/>
    <property type="evidence" value="ECO:0007669"/>
    <property type="project" value="TreeGrafter"/>
</dbReference>
<dbReference type="InterPro" id="IPR036464">
    <property type="entry name" value="Rubisco_LSMT_subst-bd_sf"/>
</dbReference>
<organism evidence="4 5">
    <name type="scientific">Blepharisma stoltei</name>
    <dbReference type="NCBI Taxonomy" id="1481888"/>
    <lineage>
        <taxon>Eukaryota</taxon>
        <taxon>Sar</taxon>
        <taxon>Alveolata</taxon>
        <taxon>Ciliophora</taxon>
        <taxon>Postciliodesmatophora</taxon>
        <taxon>Heterotrichea</taxon>
        <taxon>Heterotrichida</taxon>
        <taxon>Blepharismidae</taxon>
        <taxon>Blepharisma</taxon>
    </lineage>
</organism>
<dbReference type="CDD" id="cd10527">
    <property type="entry name" value="SET_LSMT"/>
    <property type="match status" value="1"/>
</dbReference>
<proteinExistence type="predicted"/>
<evidence type="ECO:0000256" key="2">
    <source>
        <dbReference type="ARBA" id="ARBA00022679"/>
    </source>
</evidence>
<name>A0AAU9JGA3_9CILI</name>
<dbReference type="SUPFAM" id="SSF81822">
    <property type="entry name" value="RuBisCo LSMT C-terminal, substrate-binding domain"/>
    <property type="match status" value="1"/>
</dbReference>
<dbReference type="Gene3D" id="3.90.1410.10">
    <property type="entry name" value="set domain protein methyltransferase, domain 1"/>
    <property type="match status" value="1"/>
</dbReference>
<keyword evidence="5" id="KW-1185">Reference proteome</keyword>
<evidence type="ECO:0008006" key="6">
    <source>
        <dbReference type="Google" id="ProtNLM"/>
    </source>
</evidence>
<comment type="caution">
    <text evidence="4">The sequence shown here is derived from an EMBL/GenBank/DDBJ whole genome shotgun (WGS) entry which is preliminary data.</text>
</comment>
<sequence>MYQLIEGSEPLPLTPELTTFFEWARSRGVRWDKIEYPVLFPPGYIGTRATDTIYPNEVIISAPNSALFTTETVKRSDLANLISQCPDLFEETNSYYDYMLLITYILWEKNKGNTSEWAPFLSVQPKNPETIQDWSPEELKELQDPDLEYDSEKHFTYHHYAYTLWRQNLSKFEEFPQDLLTFKNFIWAWRLIGTRTFGKFVPHVTFFPVGEFLNHDNTETYYCYVAPDETPDSSGRYNGYEDYEDHDDRICERDLLIRYSYHILVEANQNLAPLEDTDIYKEIQTEAWTLDRKDEIENRRKNDWKPLSDTLIEGDNKCMQMVAGPTEKYEKGSEIYMSYGRYSNRQLLCVYGFALRDNKYNYARIKVKFERFTKNPAIVEFLEKKEINELIPFKLKHHELCLDIFRIIRALNWDSSKPKEAFFNPASLNYEVSVLNHALSILQAELAEFPTTLEADFSLFDQVSTPHFYFALVYRSERKKIIHSHINLINICIVVLTRMIEGQPLSQALEIVEDFENDIEYPNNRKVLSSYISTFQFN</sequence>
<reference evidence="4" key="1">
    <citation type="submission" date="2021-09" db="EMBL/GenBank/DDBJ databases">
        <authorList>
            <consortium name="AG Swart"/>
            <person name="Singh M."/>
            <person name="Singh A."/>
            <person name="Seah K."/>
            <person name="Emmerich C."/>
        </authorList>
    </citation>
    <scope>NUCLEOTIDE SEQUENCE</scope>
    <source>
        <strain evidence="4">ATCC30299</strain>
    </source>
</reference>
<dbReference type="AlphaFoldDB" id="A0AAU9JGA3"/>
<dbReference type="InterPro" id="IPR050600">
    <property type="entry name" value="SETD3_SETD6_MTase"/>
</dbReference>
<dbReference type="PANTHER" id="PTHR13271">
    <property type="entry name" value="UNCHARACTERIZED PUTATIVE METHYLTRANSFERASE"/>
    <property type="match status" value="1"/>
</dbReference>
<dbReference type="PANTHER" id="PTHR13271:SF34">
    <property type="entry name" value="N-LYSINE METHYLTRANSFERASE SETD6"/>
    <property type="match status" value="1"/>
</dbReference>
<accession>A0AAU9JGA3</accession>
<evidence type="ECO:0000313" key="4">
    <source>
        <dbReference type="EMBL" id="CAG9325929.1"/>
    </source>
</evidence>
<keyword evidence="2" id="KW-0808">Transferase</keyword>
<dbReference type="GO" id="GO:0005634">
    <property type="term" value="C:nucleus"/>
    <property type="evidence" value="ECO:0007669"/>
    <property type="project" value="TreeGrafter"/>
</dbReference>